<dbReference type="Pfam" id="PF06089">
    <property type="entry name" value="Asparaginase_II"/>
    <property type="match status" value="1"/>
</dbReference>
<accession>A0A1M6G8F0</accession>
<dbReference type="STRING" id="1121919.SAMN02745975_01211"/>
<dbReference type="Proteomes" id="UP000184536">
    <property type="component" value="Unassembled WGS sequence"/>
</dbReference>
<reference evidence="2" key="1">
    <citation type="submission" date="2016-11" db="EMBL/GenBank/DDBJ databases">
        <authorList>
            <person name="Varghese N."/>
            <person name="Submissions S."/>
        </authorList>
    </citation>
    <scope>NUCLEOTIDE SEQUENCE [LARGE SCALE GENOMIC DNA]</scope>
    <source>
        <strain evidence="2">DSM 17957</strain>
    </source>
</reference>
<dbReference type="InterPro" id="IPR010349">
    <property type="entry name" value="Asparaginase_II"/>
</dbReference>
<evidence type="ECO:0000313" key="2">
    <source>
        <dbReference type="Proteomes" id="UP000184536"/>
    </source>
</evidence>
<dbReference type="PANTHER" id="PTHR42110">
    <property type="entry name" value="L-ASPARAGINASE, PUTATIVE (AFU_ORTHOLOGUE AFUA_3G11890)-RELATED"/>
    <property type="match status" value="1"/>
</dbReference>
<protein>
    <submittedName>
        <fullName evidence="1">Asparaginase</fullName>
    </submittedName>
</protein>
<organism evidence="1 2">
    <name type="scientific">Geosporobacter subterraneus DSM 17957</name>
    <dbReference type="NCBI Taxonomy" id="1121919"/>
    <lineage>
        <taxon>Bacteria</taxon>
        <taxon>Bacillati</taxon>
        <taxon>Bacillota</taxon>
        <taxon>Clostridia</taxon>
        <taxon>Peptostreptococcales</taxon>
        <taxon>Thermotaleaceae</taxon>
        <taxon>Geosporobacter</taxon>
    </lineage>
</organism>
<proteinExistence type="predicted"/>
<dbReference type="EMBL" id="FQZV01000013">
    <property type="protein sequence ID" value="SHJ06174.1"/>
    <property type="molecule type" value="Genomic_DNA"/>
</dbReference>
<name>A0A1M6G8F0_9FIRM</name>
<dbReference type="AlphaFoldDB" id="A0A1M6G8F0"/>
<gene>
    <name evidence="1" type="ORF">SAMN02745975_01211</name>
</gene>
<dbReference type="OrthoDB" id="9770793at2"/>
<dbReference type="RefSeq" id="WP_110940449.1">
    <property type="nucleotide sequence ID" value="NZ_FQZV01000013.1"/>
</dbReference>
<keyword evidence="2" id="KW-1185">Reference proteome</keyword>
<evidence type="ECO:0000313" key="1">
    <source>
        <dbReference type="EMBL" id="SHJ06174.1"/>
    </source>
</evidence>
<sequence>MSELLVQVTRGGYVESRHYGDVAIINGDGKLLYKVGDPYRFTFWRSAAKPFQAIPLVESGGIEKYNITQEELALMTSSHGGEEAHVRAVRGILDKIHRKEAELDCGIAVPMHGDTASKLLREGKDYLSVNNACSGKHAAMLALGDLLSISTENYILADHPIQQMMHHVIAESCNMPLEEVKVAVDGCGVPVFGMGINEMALAYARLSKPESYFPPKRGAALRKILNAMIRHPFYVAGTDRLDTVLMQITNGRIVAKLGAESVYCVGIVDQGIGICLKIDDGNYRAIDPVIIDILKTLGFITPEEFKQLEPRWKPKLYNHRKDIIGELIPVFSLLKCE</sequence>
<dbReference type="PANTHER" id="PTHR42110:SF1">
    <property type="entry name" value="L-ASPARAGINASE, PUTATIVE (AFU_ORTHOLOGUE AFUA_3G11890)-RELATED"/>
    <property type="match status" value="1"/>
</dbReference>